<dbReference type="GeneID" id="80540189"/>
<accession>A0A7S9VM60</accession>
<keyword evidence="4" id="KW-1185">Reference proteome</keyword>
<evidence type="ECO:0000313" key="3">
    <source>
        <dbReference type="EMBL" id="QPI70111.1"/>
    </source>
</evidence>
<evidence type="ECO:0000256" key="1">
    <source>
        <dbReference type="SAM" id="MobiDB-lite"/>
    </source>
</evidence>
<feature type="transmembrane region" description="Helical" evidence="2">
    <location>
        <begin position="176"/>
        <end position="201"/>
    </location>
</feature>
<sequence length="206" mass="22808">MGGAEVRSSAERRAAPRRASFSAARPLAAPTARSSLRRLASERPLPRGDSRDETAPLAALHLPQTRVPESALDVFERFMARLPSRPPSYSEIDPEAIFERGAERPRAWSASLRVPPPSYSEAMRLAPPAYEVVSDLSPPPEDEVALDVPCPNPYRSYDAAEPAFWGRSYYRPSGCFVFAMVFGTMVVALVILLCVTLNPWVTRRHE</sequence>
<dbReference type="KEGG" id="vg:80540189"/>
<name>A0A7S9VM60_9ALPH</name>
<evidence type="ECO:0000256" key="2">
    <source>
        <dbReference type="SAM" id="Phobius"/>
    </source>
</evidence>
<feature type="compositionally biased region" description="Low complexity" evidence="1">
    <location>
        <begin position="17"/>
        <end position="38"/>
    </location>
</feature>
<feature type="compositionally biased region" description="Basic and acidic residues" evidence="1">
    <location>
        <begin position="39"/>
        <end position="52"/>
    </location>
</feature>
<dbReference type="Proteomes" id="UP001143705">
    <property type="component" value="Segment"/>
</dbReference>
<dbReference type="RefSeq" id="YP_010801400.1">
    <property type="nucleotide sequence ID" value="NC_076964.1"/>
</dbReference>
<keyword evidence="2" id="KW-1133">Transmembrane helix</keyword>
<keyword evidence="2" id="KW-0812">Transmembrane</keyword>
<proteinExistence type="predicted"/>
<dbReference type="EMBL" id="MT012704">
    <property type="protein sequence ID" value="QPI70111.1"/>
    <property type="molecule type" value="Genomic_DNA"/>
</dbReference>
<feature type="region of interest" description="Disordered" evidence="1">
    <location>
        <begin position="1"/>
        <end position="52"/>
    </location>
</feature>
<evidence type="ECO:0000313" key="4">
    <source>
        <dbReference type="Proteomes" id="UP001143705"/>
    </source>
</evidence>
<organism evidence="3 4">
    <name type="scientific">Equid herpesvirus 6</name>
    <dbReference type="NCBI Taxonomy" id="173566"/>
    <lineage>
        <taxon>Viruses</taxon>
        <taxon>Duplodnaviria</taxon>
        <taxon>Heunggongvirae</taxon>
        <taxon>Peploviricota</taxon>
        <taxon>Herviviricetes</taxon>
        <taxon>Herpesvirales</taxon>
        <taxon>Orthoherpesviridae</taxon>
        <taxon>Alphaherpesvirinae</taxon>
        <taxon>Varicellovirus</taxon>
    </lineage>
</organism>
<protein>
    <submittedName>
        <fullName evidence="3">Membrane protein UL56</fullName>
    </submittedName>
</protein>
<keyword evidence="2" id="KW-0472">Membrane</keyword>
<reference evidence="3" key="1">
    <citation type="journal article" date="2020" name="Emerg. Infect. Dis.">
        <title>Identification of a Novel alpha-herpesvirus Associated with Ulcerative Stomatitis in Donkeys.</title>
        <authorList>
            <person name="Martella V."/>
            <person name="Lanave G."/>
            <person name="Camero M."/>
            <person name="Larocca V."/>
            <person name="Lorusso E."/>
            <person name="Catella C."/>
            <person name="Capozza P."/>
            <person name="Tempesta M."/>
            <person name="Buonavoglia C."/>
        </authorList>
    </citation>
    <scope>NUCLEOTIDE SEQUENCE</scope>
    <source>
        <strain evidence="3">AsHV/Bari/2011/740</strain>
    </source>
</reference>